<dbReference type="PANTHER" id="PTHR38765:SF1">
    <property type="entry name" value="DUF484 DOMAIN-CONTAINING PROTEIN"/>
    <property type="match status" value="1"/>
</dbReference>
<organism evidence="1 2">
    <name type="scientific">Pseudomonas quercus</name>
    <dbReference type="NCBI Taxonomy" id="2722792"/>
    <lineage>
        <taxon>Bacteria</taxon>
        <taxon>Pseudomonadati</taxon>
        <taxon>Pseudomonadota</taxon>
        <taxon>Gammaproteobacteria</taxon>
        <taxon>Pseudomonadales</taxon>
        <taxon>Pseudomonadaceae</taxon>
        <taxon>Pseudomonas</taxon>
    </lineage>
</organism>
<evidence type="ECO:0000313" key="1">
    <source>
        <dbReference type="EMBL" id="NJP00847.1"/>
    </source>
</evidence>
<dbReference type="InterPro" id="IPR007435">
    <property type="entry name" value="DUF484"/>
</dbReference>
<dbReference type="Proteomes" id="UP000746535">
    <property type="component" value="Unassembled WGS sequence"/>
</dbReference>
<dbReference type="Gene3D" id="3.30.450.40">
    <property type="match status" value="1"/>
</dbReference>
<keyword evidence="2" id="KW-1185">Reference proteome</keyword>
<dbReference type="InterPro" id="IPR029016">
    <property type="entry name" value="GAF-like_dom_sf"/>
</dbReference>
<comment type="caution">
    <text evidence="1">The sequence shown here is derived from an EMBL/GenBank/DDBJ whole genome shotgun (WGS) entry which is preliminary data.</text>
</comment>
<evidence type="ECO:0000313" key="2">
    <source>
        <dbReference type="Proteomes" id="UP000746535"/>
    </source>
</evidence>
<dbReference type="Pfam" id="PF04340">
    <property type="entry name" value="DUF484"/>
    <property type="match status" value="1"/>
</dbReference>
<dbReference type="EMBL" id="JAAVJI010000003">
    <property type="protein sequence ID" value="NJP00847.1"/>
    <property type="molecule type" value="Genomic_DNA"/>
</dbReference>
<sequence>MSHEPDTKGEVDAAAVVAYLEQHPSFFVDHQALLATLHIPHQRGDTISLVEHQLALLRGRNTELRQRLAQLMDVARDNDRLFDKTRRLMLELLDATSLEEVVMAMDDSLRQSFKVPFVSLVLFTDVPTSVGRSVTLGEAQHALGALLADPRPVTGVLRQHELEFLFGTEHPQVASTALAPLVHQGVIGVLAIGSSDADHYKSSVGTLFLAHIAEVLSRVLPRFTSMPRPVR</sequence>
<dbReference type="PANTHER" id="PTHR38765">
    <property type="entry name" value="DUF484 DOMAIN-CONTAINING PROTEIN"/>
    <property type="match status" value="1"/>
</dbReference>
<dbReference type="RefSeq" id="WP_168083355.1">
    <property type="nucleotide sequence ID" value="NZ_JAAVJI010000003.1"/>
</dbReference>
<gene>
    <name evidence="1" type="ORF">HBH25_08225</name>
</gene>
<accession>A0ABX0YF12</accession>
<proteinExistence type="predicted"/>
<reference evidence="1 2" key="1">
    <citation type="submission" date="2020-03" db="EMBL/GenBank/DDBJ databases">
        <authorList>
            <person name="Wang L."/>
            <person name="He N."/>
            <person name="Li Y."/>
            <person name="Fang Y."/>
            <person name="Zhang F."/>
        </authorList>
    </citation>
    <scope>NUCLEOTIDE SEQUENCE [LARGE SCALE GENOMIC DNA]</scope>
    <source>
        <strain evidence="2">hsmgli-8</strain>
    </source>
</reference>
<protein>
    <submittedName>
        <fullName evidence="1">DUF484 family protein</fullName>
    </submittedName>
</protein>
<name>A0ABX0YF12_9PSED</name>